<reference evidence="1" key="1">
    <citation type="submission" date="2018-06" db="EMBL/GenBank/DDBJ databases">
        <authorList>
            <person name="Zhirakovskaya E."/>
        </authorList>
    </citation>
    <scope>NUCLEOTIDE SEQUENCE</scope>
</reference>
<sequence>MKPKYYLLILLLVMPTLVNAGSDRLIMGLSFEAMEARQLIHIKFVDDNNNPISSELLKQGKVMVDGCNNKPLVLGLDYKYGYYSQPKVVGLYLSSNVWRNHEVCISLPGYTPIKEQFSDKNIAHSLLRTVIKH</sequence>
<gene>
    <name evidence="1" type="ORF">MNBD_GAMMA18-1825</name>
</gene>
<dbReference type="EMBL" id="UOFP01000134">
    <property type="protein sequence ID" value="VAW86342.1"/>
    <property type="molecule type" value="Genomic_DNA"/>
</dbReference>
<proteinExistence type="predicted"/>
<accession>A0A3B0ZFZ2</accession>
<protein>
    <submittedName>
        <fullName evidence="1">Uncharacterized protein</fullName>
    </submittedName>
</protein>
<dbReference type="AlphaFoldDB" id="A0A3B0ZFZ2"/>
<evidence type="ECO:0000313" key="1">
    <source>
        <dbReference type="EMBL" id="VAW86342.1"/>
    </source>
</evidence>
<organism evidence="1">
    <name type="scientific">hydrothermal vent metagenome</name>
    <dbReference type="NCBI Taxonomy" id="652676"/>
    <lineage>
        <taxon>unclassified sequences</taxon>
        <taxon>metagenomes</taxon>
        <taxon>ecological metagenomes</taxon>
    </lineage>
</organism>
<name>A0A3B0ZFZ2_9ZZZZ</name>